<dbReference type="OrthoDB" id="711014at2"/>
<keyword evidence="1" id="KW-0812">Transmembrane</keyword>
<evidence type="ECO:0000313" key="3">
    <source>
        <dbReference type="Proteomes" id="UP000190150"/>
    </source>
</evidence>
<accession>A0A1T5G8Y3</accession>
<evidence type="ECO:0008006" key="4">
    <source>
        <dbReference type="Google" id="ProtNLM"/>
    </source>
</evidence>
<sequence>MPANKKYLSSPFQRFLKITAGFIGGYTVMLSFHLLLTSVFEKKNIIITAAFTGYTLWAVLLLIAFLSKNGWKVWAGYIILTLAFALPYLLKN</sequence>
<feature type="transmembrane region" description="Helical" evidence="1">
    <location>
        <begin position="15"/>
        <end position="36"/>
    </location>
</feature>
<name>A0A1T5G8Y3_9SPHI</name>
<evidence type="ECO:0000256" key="1">
    <source>
        <dbReference type="SAM" id="Phobius"/>
    </source>
</evidence>
<dbReference type="Proteomes" id="UP000190150">
    <property type="component" value="Unassembled WGS sequence"/>
</dbReference>
<gene>
    <name evidence="2" type="ORF">SAMN05660841_03876</name>
</gene>
<organism evidence="2 3">
    <name type="scientific">Sphingobacterium nematocida</name>
    <dbReference type="NCBI Taxonomy" id="1513896"/>
    <lineage>
        <taxon>Bacteria</taxon>
        <taxon>Pseudomonadati</taxon>
        <taxon>Bacteroidota</taxon>
        <taxon>Sphingobacteriia</taxon>
        <taxon>Sphingobacteriales</taxon>
        <taxon>Sphingobacteriaceae</taxon>
        <taxon>Sphingobacterium</taxon>
    </lineage>
</organism>
<dbReference type="RefSeq" id="WP_079645522.1">
    <property type="nucleotide sequence ID" value="NZ_FUZF01000022.1"/>
</dbReference>
<proteinExistence type="predicted"/>
<evidence type="ECO:0000313" key="2">
    <source>
        <dbReference type="EMBL" id="SKC04834.1"/>
    </source>
</evidence>
<dbReference type="AlphaFoldDB" id="A0A1T5G8Y3"/>
<keyword evidence="1" id="KW-1133">Transmembrane helix</keyword>
<keyword evidence="3" id="KW-1185">Reference proteome</keyword>
<feature type="transmembrane region" description="Helical" evidence="1">
    <location>
        <begin position="45"/>
        <end position="67"/>
    </location>
</feature>
<keyword evidence="1" id="KW-0472">Membrane</keyword>
<protein>
    <recommendedName>
        <fullName evidence="4">DUF3649 domain-containing protein</fullName>
    </recommendedName>
</protein>
<reference evidence="3" key="1">
    <citation type="submission" date="2017-02" db="EMBL/GenBank/DDBJ databases">
        <authorList>
            <person name="Varghese N."/>
            <person name="Submissions S."/>
        </authorList>
    </citation>
    <scope>NUCLEOTIDE SEQUENCE [LARGE SCALE GENOMIC DNA]</scope>
    <source>
        <strain evidence="3">DSM 24091</strain>
    </source>
</reference>
<dbReference type="STRING" id="1513896.SAMN05660841_03876"/>
<dbReference type="EMBL" id="FUZF01000022">
    <property type="protein sequence ID" value="SKC04834.1"/>
    <property type="molecule type" value="Genomic_DNA"/>
</dbReference>
<feature type="transmembrane region" description="Helical" evidence="1">
    <location>
        <begin position="73"/>
        <end position="90"/>
    </location>
</feature>